<feature type="transmembrane region" description="Helical" evidence="1">
    <location>
        <begin position="238"/>
        <end position="261"/>
    </location>
</feature>
<feature type="transmembrane region" description="Helical" evidence="1">
    <location>
        <begin position="281"/>
        <end position="301"/>
    </location>
</feature>
<protein>
    <submittedName>
        <fullName evidence="2">HupE / UreJ protein</fullName>
    </submittedName>
</protein>
<sequence>MIGVLQAFACLIAVLLGGQSAQSHTLEPGYLQLTEIAPDTWQVFWRKPDVKGKPMAIDAQLPEVCEPSRGAAPQFDGQAWGSAWVATCDGGLKAQLVTIPGLEAQRTDVLMRVEFLEGPSTLAYRFTPSETVFVLPEEQTILQILWQYGQLGFEHILEGWDHLLFVFALLILIQSPGRLIGAVTAFTVAHSITLALATLGWVNMPGPPVEAVIALSIVFLAVEILKTDPANPRLSARFPWVVSFLFGLLHGLGFAGALSEIGLPEGDIPAALLAFNLGVEAGQLTFVLMVISAFAVVRILSKDVANQFRTVGAPGYTAMGYAIGCVSMYWLVERVSGF</sequence>
<reference evidence="2 3" key="1">
    <citation type="submission" date="2017-03" db="EMBL/GenBank/DDBJ databases">
        <authorList>
            <person name="Afonso C.L."/>
            <person name="Miller P.J."/>
            <person name="Scott M.A."/>
            <person name="Spackman E."/>
            <person name="Goraichik I."/>
            <person name="Dimitrov K.M."/>
            <person name="Suarez D.L."/>
            <person name="Swayne D.E."/>
        </authorList>
    </citation>
    <scope>NUCLEOTIDE SEQUENCE [LARGE SCALE GENOMIC DNA]</scope>
    <source>
        <strain evidence="2 3">CECT 7450</strain>
    </source>
</reference>
<dbReference type="Proteomes" id="UP000193061">
    <property type="component" value="Unassembled WGS sequence"/>
</dbReference>
<dbReference type="OrthoDB" id="9808870at2"/>
<organism evidence="2 3">
    <name type="scientific">Roseovarius albus</name>
    <dbReference type="NCBI Taxonomy" id="1247867"/>
    <lineage>
        <taxon>Bacteria</taxon>
        <taxon>Pseudomonadati</taxon>
        <taxon>Pseudomonadota</taxon>
        <taxon>Alphaproteobacteria</taxon>
        <taxon>Rhodobacterales</taxon>
        <taxon>Roseobacteraceae</taxon>
        <taxon>Roseovarius</taxon>
    </lineage>
</organism>
<keyword evidence="3" id="KW-1185">Reference proteome</keyword>
<gene>
    <name evidence="2" type="ORF">ROA7450_02154</name>
</gene>
<feature type="transmembrane region" description="Helical" evidence="1">
    <location>
        <begin position="313"/>
        <end position="332"/>
    </location>
</feature>
<evidence type="ECO:0000256" key="1">
    <source>
        <dbReference type="SAM" id="Phobius"/>
    </source>
</evidence>
<dbReference type="AlphaFoldDB" id="A0A1X6Z8Q4"/>
<name>A0A1X6Z8Q4_9RHOB</name>
<feature type="transmembrane region" description="Helical" evidence="1">
    <location>
        <begin position="180"/>
        <end position="202"/>
    </location>
</feature>
<keyword evidence="1" id="KW-0812">Transmembrane</keyword>
<accession>A0A1X6Z8Q4</accession>
<feature type="transmembrane region" description="Helical" evidence="1">
    <location>
        <begin position="208"/>
        <end position="226"/>
    </location>
</feature>
<dbReference type="InterPro" id="IPR032809">
    <property type="entry name" value="Put_HupE_UreJ"/>
</dbReference>
<proteinExistence type="predicted"/>
<keyword evidence="1" id="KW-0472">Membrane</keyword>
<dbReference type="EMBL" id="FWFX01000006">
    <property type="protein sequence ID" value="SLN44558.1"/>
    <property type="molecule type" value="Genomic_DNA"/>
</dbReference>
<evidence type="ECO:0000313" key="2">
    <source>
        <dbReference type="EMBL" id="SLN44558.1"/>
    </source>
</evidence>
<keyword evidence="1" id="KW-1133">Transmembrane helix</keyword>
<evidence type="ECO:0000313" key="3">
    <source>
        <dbReference type="Proteomes" id="UP000193061"/>
    </source>
</evidence>
<dbReference type="RefSeq" id="WP_085805683.1">
    <property type="nucleotide sequence ID" value="NZ_FWFX01000006.1"/>
</dbReference>
<dbReference type="Pfam" id="PF13795">
    <property type="entry name" value="HupE_UreJ_2"/>
    <property type="match status" value="1"/>
</dbReference>
<feature type="transmembrane region" description="Helical" evidence="1">
    <location>
        <begin position="155"/>
        <end position="173"/>
    </location>
</feature>